<dbReference type="Pfam" id="PF05721">
    <property type="entry name" value="PhyH"/>
    <property type="match status" value="1"/>
</dbReference>
<protein>
    <recommendedName>
        <fullName evidence="3">Phytanoyl-CoA dioxygenase</fullName>
    </recommendedName>
</protein>
<organism evidence="1 2">
    <name type="scientific">Calycina marina</name>
    <dbReference type="NCBI Taxonomy" id="1763456"/>
    <lineage>
        <taxon>Eukaryota</taxon>
        <taxon>Fungi</taxon>
        <taxon>Dikarya</taxon>
        <taxon>Ascomycota</taxon>
        <taxon>Pezizomycotina</taxon>
        <taxon>Leotiomycetes</taxon>
        <taxon>Helotiales</taxon>
        <taxon>Pezizellaceae</taxon>
        <taxon>Calycina</taxon>
    </lineage>
</organism>
<name>A0A9P7YV38_9HELO</name>
<gene>
    <name evidence="1" type="ORF">BJ878DRAFT_468598</name>
</gene>
<dbReference type="Proteomes" id="UP000887226">
    <property type="component" value="Unassembled WGS sequence"/>
</dbReference>
<comment type="caution">
    <text evidence="1">The sequence shown here is derived from an EMBL/GenBank/DDBJ whole genome shotgun (WGS) entry which is preliminary data.</text>
</comment>
<dbReference type="EMBL" id="MU254501">
    <property type="protein sequence ID" value="KAG9240291.1"/>
    <property type="molecule type" value="Genomic_DNA"/>
</dbReference>
<reference evidence="1" key="1">
    <citation type="journal article" date="2021" name="IMA Fungus">
        <title>Genomic characterization of three marine fungi, including Emericellopsis atlantica sp. nov. with signatures of a generalist lifestyle and marine biomass degradation.</title>
        <authorList>
            <person name="Hagestad O.C."/>
            <person name="Hou L."/>
            <person name="Andersen J.H."/>
            <person name="Hansen E.H."/>
            <person name="Altermark B."/>
            <person name="Li C."/>
            <person name="Kuhnert E."/>
            <person name="Cox R.J."/>
            <person name="Crous P.W."/>
            <person name="Spatafora J.W."/>
            <person name="Lail K."/>
            <person name="Amirebrahimi M."/>
            <person name="Lipzen A."/>
            <person name="Pangilinan J."/>
            <person name="Andreopoulos W."/>
            <person name="Hayes R.D."/>
            <person name="Ng V."/>
            <person name="Grigoriev I.V."/>
            <person name="Jackson S.A."/>
            <person name="Sutton T.D.S."/>
            <person name="Dobson A.D.W."/>
            <person name="Rama T."/>
        </authorList>
    </citation>
    <scope>NUCLEOTIDE SEQUENCE</scope>
    <source>
        <strain evidence="1">TRa3180A</strain>
    </source>
</reference>
<dbReference type="InterPro" id="IPR008775">
    <property type="entry name" value="Phytyl_CoA_dOase-like"/>
</dbReference>
<keyword evidence="2" id="KW-1185">Reference proteome</keyword>
<evidence type="ECO:0008006" key="3">
    <source>
        <dbReference type="Google" id="ProtNLM"/>
    </source>
</evidence>
<proteinExistence type="predicted"/>
<sequence length="198" mass="21958">MLELTTKLEATNAGFHSVVIQPAEKAQILHTDDGLIPPPRPCPLIGVVSAMVALVGFTADNGATVLAPVSHLWDDARKPIREEVIPAVVPARSMIYFLNTIWHGSGANTSRNERKGLIVLYCQPWVRTFRNMTVAVDWENLDAISINMLKLLGFSTHNFMGYVDGRSPRAGVDVRKKRLLEGAKKHNEQTQESYISKL</sequence>
<dbReference type="Gene3D" id="2.60.120.620">
    <property type="entry name" value="q2cbj1_9rhob like domain"/>
    <property type="match status" value="1"/>
</dbReference>
<evidence type="ECO:0000313" key="2">
    <source>
        <dbReference type="Proteomes" id="UP000887226"/>
    </source>
</evidence>
<dbReference type="OrthoDB" id="445007at2759"/>
<dbReference type="AlphaFoldDB" id="A0A9P7YV38"/>
<evidence type="ECO:0000313" key="1">
    <source>
        <dbReference type="EMBL" id="KAG9240291.1"/>
    </source>
</evidence>
<dbReference type="SUPFAM" id="SSF51197">
    <property type="entry name" value="Clavaminate synthase-like"/>
    <property type="match status" value="1"/>
</dbReference>
<accession>A0A9P7YV38</accession>